<keyword evidence="2" id="KW-0812">Transmembrane</keyword>
<dbReference type="InterPro" id="IPR036736">
    <property type="entry name" value="ACP-like_sf"/>
</dbReference>
<dbReference type="Pfam" id="PF00550">
    <property type="entry name" value="PP-binding"/>
    <property type="match status" value="1"/>
</dbReference>
<dbReference type="Pfam" id="PF00501">
    <property type="entry name" value="AMP-binding"/>
    <property type="match status" value="1"/>
</dbReference>
<name>A0ABW3R1Y1_9PSEU</name>
<gene>
    <name evidence="5" type="ORF">ACFQ3T_28450</name>
</gene>
<dbReference type="PANTHER" id="PTHR43201">
    <property type="entry name" value="ACYL-COA SYNTHETASE"/>
    <property type="match status" value="1"/>
</dbReference>
<keyword evidence="2" id="KW-0472">Membrane</keyword>
<protein>
    <submittedName>
        <fullName evidence="5">Non-ribosomal peptide synthetase</fullName>
    </submittedName>
</protein>
<feature type="domain" description="Carrier" evidence="4">
    <location>
        <begin position="449"/>
        <end position="490"/>
    </location>
</feature>
<dbReference type="InterPro" id="IPR042099">
    <property type="entry name" value="ANL_N_sf"/>
</dbReference>
<comment type="caution">
    <text evidence="5">The sequence shown here is derived from an EMBL/GenBank/DDBJ whole genome shotgun (WGS) entry which is preliminary data.</text>
</comment>
<dbReference type="SUPFAM" id="SSF47336">
    <property type="entry name" value="ACP-like"/>
    <property type="match status" value="1"/>
</dbReference>
<dbReference type="RefSeq" id="WP_380727754.1">
    <property type="nucleotide sequence ID" value="NZ_JBHTLK010000207.1"/>
</dbReference>
<evidence type="ECO:0000259" key="3">
    <source>
        <dbReference type="Pfam" id="PF00501"/>
    </source>
</evidence>
<evidence type="ECO:0000313" key="6">
    <source>
        <dbReference type="Proteomes" id="UP001597168"/>
    </source>
</evidence>
<feature type="transmembrane region" description="Helical" evidence="2">
    <location>
        <begin position="666"/>
        <end position="686"/>
    </location>
</feature>
<sequence length="807" mass="86396">MTATADLGFAAGLAAHGDRTALVTPDGADISYRELDDRVATAAARLGPVRRLVLLAARNDVDSLVAYLAALRGGHPVLLTAPAQVAALSSAYDPDVVVDGRWTEHRAGTAHDLHPDLALLLSTSGSTGSPKLVRLSADSLAANAEAIAQYLDIRPTDRAITSLPVHYCYGLSVVNSNLLRGAGLVLTDRSVVDPEFWTAVREHGVTALHGVPHTFDLLDAVGFERMDLPSLRYVTQAGGRLAPESVSRFARLGEERGWRLFVMYGQTEATARMAYLPPELALAHPSAIGVPVPGGEFDLAPDGELVYRGPNVMLGYAHRPADLALGRTTHELRTGDLARRTPEGLYQVIGRKNRFLKLCGLRVDLDRVERVLAEEGFEAACAGDDDVLVVAVRGVVRPAAQLVRARFGLPATNAHVVRVREIPRLPNGKVDYAAVAALGGRRPSGCGSVAEVFGSALGVSDVPGDATFVDLGGDSLSYVRTSVALERVLGHLPKDWPTTPVAELEARRGPAPARLPSIETNIVLRALAIVLVVGSHIGFFDITGGAHLLLVVAGWNFARFVLPVPARMLRSAALIAVPSALWLAYRVAVTDDVTFVNVALVNNFVLTGAVGYWFVEVVVHALVALAAVFALPVVRRVERAHGFATAVAFLGAALVLRLGLDATHSFAERNMTTVGAVWFFVLGWVVQRAEARWQKAVVLVLALALIPGTFDDRSREAVVVVGLVLLVAVARVRLPKAVVAAVTLVASASLYIYLTHYAVFPALLDHLPRWLVVVASLVAGVVTWQVAERYRRVAARWCRRVLSRRGG</sequence>
<feature type="transmembrane region" description="Helical" evidence="2">
    <location>
        <begin position="741"/>
        <end position="764"/>
    </location>
</feature>
<feature type="transmembrane region" description="Helical" evidence="2">
    <location>
        <begin position="770"/>
        <end position="787"/>
    </location>
</feature>
<evidence type="ECO:0000256" key="1">
    <source>
        <dbReference type="ARBA" id="ARBA00006432"/>
    </source>
</evidence>
<dbReference type="SUPFAM" id="SSF56801">
    <property type="entry name" value="Acetyl-CoA synthetase-like"/>
    <property type="match status" value="1"/>
</dbReference>
<keyword evidence="6" id="KW-1185">Reference proteome</keyword>
<dbReference type="InterPro" id="IPR009081">
    <property type="entry name" value="PP-bd_ACP"/>
</dbReference>
<dbReference type="InterPro" id="IPR000873">
    <property type="entry name" value="AMP-dep_synth/lig_dom"/>
</dbReference>
<evidence type="ECO:0000259" key="4">
    <source>
        <dbReference type="Pfam" id="PF00550"/>
    </source>
</evidence>
<comment type="similarity">
    <text evidence="1">Belongs to the ATP-dependent AMP-binding enzyme family.</text>
</comment>
<dbReference type="EMBL" id="JBHTLK010000207">
    <property type="protein sequence ID" value="MFD1151077.1"/>
    <property type="molecule type" value="Genomic_DNA"/>
</dbReference>
<feature type="transmembrane region" description="Helical" evidence="2">
    <location>
        <begin position="643"/>
        <end position="660"/>
    </location>
</feature>
<evidence type="ECO:0000313" key="5">
    <source>
        <dbReference type="EMBL" id="MFD1151077.1"/>
    </source>
</evidence>
<dbReference type="PANTHER" id="PTHR43201:SF8">
    <property type="entry name" value="ACYL-COA SYNTHETASE FAMILY MEMBER 3"/>
    <property type="match status" value="1"/>
</dbReference>
<dbReference type="Proteomes" id="UP001597168">
    <property type="component" value="Unassembled WGS sequence"/>
</dbReference>
<dbReference type="Gene3D" id="1.10.1200.10">
    <property type="entry name" value="ACP-like"/>
    <property type="match status" value="1"/>
</dbReference>
<reference evidence="6" key="1">
    <citation type="journal article" date="2019" name="Int. J. Syst. Evol. Microbiol.">
        <title>The Global Catalogue of Microorganisms (GCM) 10K type strain sequencing project: providing services to taxonomists for standard genome sequencing and annotation.</title>
        <authorList>
            <consortium name="The Broad Institute Genomics Platform"/>
            <consortium name="The Broad Institute Genome Sequencing Center for Infectious Disease"/>
            <person name="Wu L."/>
            <person name="Ma J."/>
        </authorList>
    </citation>
    <scope>NUCLEOTIDE SEQUENCE [LARGE SCALE GENOMIC DNA]</scope>
    <source>
        <strain evidence="6">CCUG 60214</strain>
    </source>
</reference>
<organism evidence="5 6">
    <name type="scientific">Saccharothrix hoggarensis</name>
    <dbReference type="NCBI Taxonomy" id="913853"/>
    <lineage>
        <taxon>Bacteria</taxon>
        <taxon>Bacillati</taxon>
        <taxon>Actinomycetota</taxon>
        <taxon>Actinomycetes</taxon>
        <taxon>Pseudonocardiales</taxon>
        <taxon>Pseudonocardiaceae</taxon>
        <taxon>Saccharothrix</taxon>
    </lineage>
</organism>
<proteinExistence type="inferred from homology"/>
<evidence type="ECO:0000256" key="2">
    <source>
        <dbReference type="SAM" id="Phobius"/>
    </source>
</evidence>
<feature type="domain" description="AMP-dependent synthetase/ligase" evidence="3">
    <location>
        <begin position="112"/>
        <end position="316"/>
    </location>
</feature>
<dbReference type="Gene3D" id="3.40.50.12780">
    <property type="entry name" value="N-terminal domain of ligase-like"/>
    <property type="match status" value="1"/>
</dbReference>
<feature type="transmembrane region" description="Helical" evidence="2">
    <location>
        <begin position="609"/>
        <end position="631"/>
    </location>
</feature>
<feature type="transmembrane region" description="Helical" evidence="2">
    <location>
        <begin position="569"/>
        <end position="589"/>
    </location>
</feature>
<accession>A0ABW3R1Y1</accession>
<keyword evidence="2" id="KW-1133">Transmembrane helix</keyword>